<sequence length="270" mass="29960">MGDSKPTDGGKPAGENETSVLQNIPIRRGPMPLEIPIIQHLNSKRVILASASPRRKALLQQIGLKNLEILPSTKPEDVDKGAYGPYEYVEETARKKCLDVYSIALENSMKSIPDPSLVIAADTIIVTRDGRILEKPRNEADHIRMLKHLRDTRMHKVLTSISVIAPREDARAPGYELVTHTEETKVYFWEEEDGLPDDVIEAYVKTREGADKAGGYAIQGVGGMLLAEKIDGSVDNVVGLPVRRTLSMAEKAIFQQEEDIYEEGGEEEED</sequence>
<dbReference type="PANTHER" id="PTHR43213:SF5">
    <property type="entry name" value="BIFUNCTIONAL DTTP_UTP PYROPHOSPHATASE_METHYLTRANSFERASE PROTEIN-RELATED"/>
    <property type="match status" value="1"/>
</dbReference>
<evidence type="ECO:0000256" key="1">
    <source>
        <dbReference type="ARBA" id="ARBA00001968"/>
    </source>
</evidence>
<keyword evidence="2" id="KW-0378">Hydrolase</keyword>
<feature type="region of interest" description="Disordered" evidence="3">
    <location>
        <begin position="1"/>
        <end position="22"/>
    </location>
</feature>
<dbReference type="InterPro" id="IPR029001">
    <property type="entry name" value="ITPase-like_fam"/>
</dbReference>
<dbReference type="Pfam" id="PF02545">
    <property type="entry name" value="Maf"/>
    <property type="match status" value="1"/>
</dbReference>
<name>A0A0B7K4E9_BIOOC</name>
<organism evidence="4">
    <name type="scientific">Bionectria ochroleuca</name>
    <name type="common">Gliocladium roseum</name>
    <dbReference type="NCBI Taxonomy" id="29856"/>
    <lineage>
        <taxon>Eukaryota</taxon>
        <taxon>Fungi</taxon>
        <taxon>Dikarya</taxon>
        <taxon>Ascomycota</taxon>
        <taxon>Pezizomycotina</taxon>
        <taxon>Sordariomycetes</taxon>
        <taxon>Hypocreomycetidae</taxon>
        <taxon>Hypocreales</taxon>
        <taxon>Bionectriaceae</taxon>
        <taxon>Clonostachys</taxon>
    </lineage>
</organism>
<dbReference type="GO" id="GO:0047429">
    <property type="term" value="F:nucleoside triphosphate diphosphatase activity"/>
    <property type="evidence" value="ECO:0007669"/>
    <property type="project" value="InterPro"/>
</dbReference>
<accession>A0A0B7K4E9</accession>
<dbReference type="EMBL" id="CDPU01000016">
    <property type="protein sequence ID" value="CEO49790.1"/>
    <property type="molecule type" value="Genomic_DNA"/>
</dbReference>
<evidence type="ECO:0008006" key="5">
    <source>
        <dbReference type="Google" id="ProtNLM"/>
    </source>
</evidence>
<evidence type="ECO:0000256" key="3">
    <source>
        <dbReference type="SAM" id="MobiDB-lite"/>
    </source>
</evidence>
<protein>
    <recommendedName>
        <fullName evidence="5">Maf-like protein</fullName>
    </recommendedName>
</protein>
<comment type="cofactor">
    <cofactor evidence="1">
        <name>a divalent metal cation</name>
        <dbReference type="ChEBI" id="CHEBI:60240"/>
    </cofactor>
</comment>
<dbReference type="CDD" id="cd00555">
    <property type="entry name" value="Maf"/>
    <property type="match status" value="1"/>
</dbReference>
<evidence type="ECO:0000256" key="2">
    <source>
        <dbReference type="ARBA" id="ARBA00022801"/>
    </source>
</evidence>
<dbReference type="InterPro" id="IPR003697">
    <property type="entry name" value="Maf-like"/>
</dbReference>
<dbReference type="AlphaFoldDB" id="A0A0B7K4E9"/>
<dbReference type="HAMAP" id="MF_00528">
    <property type="entry name" value="Maf"/>
    <property type="match status" value="1"/>
</dbReference>
<dbReference type="SUPFAM" id="SSF52972">
    <property type="entry name" value="ITPase-like"/>
    <property type="match status" value="1"/>
</dbReference>
<dbReference type="PANTHER" id="PTHR43213">
    <property type="entry name" value="BIFUNCTIONAL DTTP/UTP PYROPHOSPHATASE/METHYLTRANSFERASE PROTEIN-RELATED"/>
    <property type="match status" value="1"/>
</dbReference>
<proteinExistence type="inferred from homology"/>
<evidence type="ECO:0000313" key="4">
    <source>
        <dbReference type="EMBL" id="CEO49790.1"/>
    </source>
</evidence>
<dbReference type="NCBIfam" id="TIGR00172">
    <property type="entry name" value="maf"/>
    <property type="match status" value="1"/>
</dbReference>
<gene>
    <name evidence="4" type="ORF">BN869_000005847_1</name>
</gene>
<reference evidence="4" key="1">
    <citation type="submission" date="2015-01" db="EMBL/GenBank/DDBJ databases">
        <authorList>
            <person name="Durling Mikael"/>
        </authorList>
    </citation>
    <scope>NUCLEOTIDE SEQUENCE</scope>
</reference>
<dbReference type="Gene3D" id="3.90.950.10">
    <property type="match status" value="1"/>
</dbReference>